<dbReference type="Pfam" id="PF04055">
    <property type="entry name" value="Radical_SAM"/>
    <property type="match status" value="1"/>
</dbReference>
<evidence type="ECO:0000259" key="6">
    <source>
        <dbReference type="PROSITE" id="PS51918"/>
    </source>
</evidence>
<evidence type="ECO:0000313" key="7">
    <source>
        <dbReference type="EMBL" id="KAB1440701.1"/>
    </source>
</evidence>
<proteinExistence type="predicted"/>
<dbReference type="GO" id="GO:0016491">
    <property type="term" value="F:oxidoreductase activity"/>
    <property type="evidence" value="ECO:0007669"/>
    <property type="project" value="InterPro"/>
</dbReference>
<dbReference type="InterPro" id="IPR058240">
    <property type="entry name" value="rSAM_sf"/>
</dbReference>
<dbReference type="InterPro" id="IPR023867">
    <property type="entry name" value="Sulphatase_maturase_rSAM"/>
</dbReference>
<dbReference type="NCBIfam" id="TIGR03974">
    <property type="entry name" value="rSAM_six_Cys"/>
    <property type="match status" value="1"/>
</dbReference>
<sequence length="463" mass="53039">MVHQYKNNGYNIVLDIASGAIHVVDDVVYDIIALLIETASEDVLEYIQNSASEKEIISQLEEHYNSEEIKEAISDIKELIEDESLFTKDIYKEYIMDFKKRKTVVKALCLHIAHDCNLACKYCFAEEGEYHGRRAIMSYEVGKKALDFLIANSGNRRNLEVDFFGGEPLMNWQVVKDLVHYGRELEKNYDKKFRFTLTTNGVLLNDDILEFANKEMSNVVLSIDGRKEIHDFMRPSRNGKGSYELILPKFIKTAESRNQNNYYVRGTFTHHNLDFAKDVLHLADLGFKQISVEPVVALEDEEYAIKKEDIPRIYDEYDKLAREMIQREKEGKGFNFFHFMIDLEGGPCVAKRLSGCGSGTEYLAVTPWGDFYPCHQFVGEDGFLMGNVDDGITKTEIRDEFKLCNVYAKDKCKECFARFYCSGGCAANSNKFHGSITDVYDIGCDLQRKRVECAIMIKAALAE</sequence>
<dbReference type="SFLD" id="SFLDG01386">
    <property type="entry name" value="main_SPASM_domain-containing"/>
    <property type="match status" value="1"/>
</dbReference>
<dbReference type="GO" id="GO:0046872">
    <property type="term" value="F:metal ion binding"/>
    <property type="evidence" value="ECO:0007669"/>
    <property type="project" value="UniProtKB-KW"/>
</dbReference>
<dbReference type="PANTHER" id="PTHR43273:SF8">
    <property type="entry name" value="RADICAL SAM DOMAIN PROTEIN"/>
    <property type="match status" value="1"/>
</dbReference>
<evidence type="ECO:0000256" key="3">
    <source>
        <dbReference type="ARBA" id="ARBA00022723"/>
    </source>
</evidence>
<dbReference type="Proteomes" id="UP000461768">
    <property type="component" value="Unassembled WGS sequence"/>
</dbReference>
<dbReference type="GO" id="GO:0051536">
    <property type="term" value="F:iron-sulfur cluster binding"/>
    <property type="evidence" value="ECO:0007669"/>
    <property type="project" value="UniProtKB-KW"/>
</dbReference>
<dbReference type="CDD" id="cd21124">
    <property type="entry name" value="SPASM_CteB-like"/>
    <property type="match status" value="1"/>
</dbReference>
<dbReference type="PANTHER" id="PTHR43273">
    <property type="entry name" value="ANAEROBIC SULFATASE-MATURATING ENZYME HOMOLOG ASLB-RELATED"/>
    <property type="match status" value="1"/>
</dbReference>
<reference evidence="7 8" key="2">
    <citation type="submission" date="2020-02" db="EMBL/GenBank/DDBJ databases">
        <title>Candidatus Galacturonibacter soehngenii shows hetero-acetogenic catabolism of galacturonic acid but lacks a canonical carbon monoxide dehydrogenase/acetyl-CoA synthase complex.</title>
        <authorList>
            <person name="Diender M."/>
            <person name="Stouten G.R."/>
            <person name="Petersen J.F."/>
            <person name="Nielsen P.H."/>
            <person name="Dueholm M.S."/>
            <person name="Pronk J.T."/>
            <person name="Van Loosdrecht M.C.M."/>
        </authorList>
    </citation>
    <scope>NUCLEOTIDE SEQUENCE [LARGE SCALE GENOMIC DNA]</scope>
    <source>
        <strain evidence="7">GalUA</strain>
    </source>
</reference>
<evidence type="ECO:0000256" key="1">
    <source>
        <dbReference type="ARBA" id="ARBA00001966"/>
    </source>
</evidence>
<name>A0A7V7UDM9_9FIRM</name>
<dbReference type="SFLD" id="SFLDS00029">
    <property type="entry name" value="Radical_SAM"/>
    <property type="match status" value="1"/>
</dbReference>
<comment type="caution">
    <text evidence="7">The sequence shown here is derived from an EMBL/GenBank/DDBJ whole genome shotgun (WGS) entry which is preliminary data.</text>
</comment>
<dbReference type="SFLD" id="SFLDG01067">
    <property type="entry name" value="SPASM/twitch_domain_containing"/>
    <property type="match status" value="1"/>
</dbReference>
<dbReference type="EMBL" id="WAGX01000003">
    <property type="protein sequence ID" value="KAB1440701.1"/>
    <property type="molecule type" value="Genomic_DNA"/>
</dbReference>
<protein>
    <submittedName>
        <fullName evidence="7">Thioether cross-link-forming SCIFF peptide maturase</fullName>
    </submittedName>
</protein>
<dbReference type="PROSITE" id="PS51918">
    <property type="entry name" value="RADICAL_SAM"/>
    <property type="match status" value="1"/>
</dbReference>
<accession>A0A7V7UDM9</accession>
<dbReference type="Gene3D" id="3.20.20.70">
    <property type="entry name" value="Aldolase class I"/>
    <property type="match status" value="1"/>
</dbReference>
<dbReference type="SFLD" id="SFLDG01384">
    <property type="entry name" value="thioether_bond_formation_requi"/>
    <property type="match status" value="1"/>
</dbReference>
<reference evidence="7 8" key="1">
    <citation type="submission" date="2019-09" db="EMBL/GenBank/DDBJ databases">
        <authorList>
            <person name="Valk L.C."/>
        </authorList>
    </citation>
    <scope>NUCLEOTIDE SEQUENCE [LARGE SCALE GENOMIC DNA]</scope>
    <source>
        <strain evidence="7">GalUA</strain>
    </source>
</reference>
<feature type="domain" description="Radical SAM core" evidence="6">
    <location>
        <begin position="102"/>
        <end position="328"/>
    </location>
</feature>
<keyword evidence="2" id="KW-0949">S-adenosyl-L-methionine</keyword>
<evidence type="ECO:0000256" key="4">
    <source>
        <dbReference type="ARBA" id="ARBA00023004"/>
    </source>
</evidence>
<dbReference type="InterPro" id="IPR013785">
    <property type="entry name" value="Aldolase_TIM"/>
</dbReference>
<dbReference type="OrthoDB" id="9808591at2"/>
<evidence type="ECO:0000256" key="5">
    <source>
        <dbReference type="ARBA" id="ARBA00023014"/>
    </source>
</evidence>
<dbReference type="AlphaFoldDB" id="A0A7V7UDM9"/>
<evidence type="ECO:0000256" key="2">
    <source>
        <dbReference type="ARBA" id="ARBA00022691"/>
    </source>
</evidence>
<comment type="cofactor">
    <cofactor evidence="1">
        <name>[4Fe-4S] cluster</name>
        <dbReference type="ChEBI" id="CHEBI:49883"/>
    </cofactor>
</comment>
<dbReference type="NCBIfam" id="TIGR04085">
    <property type="entry name" value="rSAM_more_4Fe4S"/>
    <property type="match status" value="1"/>
</dbReference>
<dbReference type="SUPFAM" id="SSF102114">
    <property type="entry name" value="Radical SAM enzymes"/>
    <property type="match status" value="1"/>
</dbReference>
<keyword evidence="5" id="KW-0411">Iron-sulfur</keyword>
<evidence type="ECO:0000313" key="8">
    <source>
        <dbReference type="Proteomes" id="UP000461768"/>
    </source>
</evidence>
<organism evidence="7 8">
    <name type="scientific">Candidatus Galacturonatibacter soehngenii</name>
    <dbReference type="NCBI Taxonomy" id="2307010"/>
    <lineage>
        <taxon>Bacteria</taxon>
        <taxon>Bacillati</taxon>
        <taxon>Bacillota</taxon>
        <taxon>Clostridia</taxon>
        <taxon>Lachnospirales</taxon>
        <taxon>Lachnospiraceae</taxon>
        <taxon>Candidatus Galacturonatibacter</taxon>
    </lineage>
</organism>
<dbReference type="InterPro" id="IPR023885">
    <property type="entry name" value="4Fe4S-binding_SPASM_dom"/>
</dbReference>
<keyword evidence="3" id="KW-0479">Metal-binding</keyword>
<keyword evidence="8" id="KW-1185">Reference proteome</keyword>
<dbReference type="CDD" id="cd01335">
    <property type="entry name" value="Radical_SAM"/>
    <property type="match status" value="1"/>
</dbReference>
<dbReference type="InterPro" id="IPR007197">
    <property type="entry name" value="rSAM"/>
</dbReference>
<gene>
    <name evidence="7" type="primary">scfB</name>
    <name evidence="7" type="ORF">F7O84_02425</name>
</gene>
<dbReference type="InterPro" id="IPR047602">
    <property type="entry name" value="SPASM_CteB-like"/>
</dbReference>
<dbReference type="InterPro" id="IPR024025">
    <property type="entry name" value="SCIFF_rSAM_maturase"/>
</dbReference>
<dbReference type="RefSeq" id="WP_151141486.1">
    <property type="nucleotide sequence ID" value="NZ_WAGX01000003.1"/>
</dbReference>
<keyword evidence="4" id="KW-0408">Iron</keyword>